<keyword evidence="2 3" id="KW-0067">ATP-binding</keyword>
<dbReference type="GO" id="GO:0007052">
    <property type="term" value="P:mitotic spindle organization"/>
    <property type="evidence" value="ECO:0007669"/>
    <property type="project" value="TreeGrafter"/>
</dbReference>
<evidence type="ECO:0000256" key="4">
    <source>
        <dbReference type="RuleBase" id="RU000394"/>
    </source>
</evidence>
<evidence type="ECO:0000313" key="6">
    <source>
        <dbReference type="EMBL" id="THH29315.1"/>
    </source>
</evidence>
<dbReference type="SUPFAM" id="SSF52540">
    <property type="entry name" value="P-loop containing nucleoside triphosphate hydrolases"/>
    <property type="match status" value="1"/>
</dbReference>
<evidence type="ECO:0000259" key="5">
    <source>
        <dbReference type="PROSITE" id="PS50067"/>
    </source>
</evidence>
<dbReference type="GO" id="GO:0005524">
    <property type="term" value="F:ATP binding"/>
    <property type="evidence" value="ECO:0007669"/>
    <property type="project" value="UniProtKB-UniRule"/>
</dbReference>
<evidence type="ECO:0000256" key="1">
    <source>
        <dbReference type="ARBA" id="ARBA00022741"/>
    </source>
</evidence>
<gene>
    <name evidence="6" type="ORF">EUX98_g4873</name>
</gene>
<dbReference type="GO" id="GO:0005875">
    <property type="term" value="C:microtubule associated complex"/>
    <property type="evidence" value="ECO:0007669"/>
    <property type="project" value="TreeGrafter"/>
</dbReference>
<keyword evidence="4" id="KW-0493">Microtubule</keyword>
<dbReference type="Gene3D" id="3.40.850.10">
    <property type="entry name" value="Kinesin motor domain"/>
    <property type="match status" value="2"/>
</dbReference>
<keyword evidence="1 3" id="KW-0547">Nucleotide-binding</keyword>
<dbReference type="InterPro" id="IPR001752">
    <property type="entry name" value="Kinesin_motor_dom"/>
</dbReference>
<dbReference type="PANTHER" id="PTHR47969">
    <property type="entry name" value="CHROMOSOME-ASSOCIATED KINESIN KIF4A-RELATED"/>
    <property type="match status" value="1"/>
</dbReference>
<dbReference type="PROSITE" id="PS50067">
    <property type="entry name" value="KINESIN_MOTOR_2"/>
    <property type="match status" value="1"/>
</dbReference>
<dbReference type="Pfam" id="PF00225">
    <property type="entry name" value="Kinesin"/>
    <property type="match status" value="2"/>
</dbReference>
<dbReference type="Proteomes" id="UP000308730">
    <property type="component" value="Unassembled WGS sequence"/>
</dbReference>
<dbReference type="GO" id="GO:0007018">
    <property type="term" value="P:microtubule-based movement"/>
    <property type="evidence" value="ECO:0007669"/>
    <property type="project" value="InterPro"/>
</dbReference>
<dbReference type="GO" id="GO:0008017">
    <property type="term" value="F:microtubule binding"/>
    <property type="evidence" value="ECO:0007669"/>
    <property type="project" value="InterPro"/>
</dbReference>
<evidence type="ECO:0000313" key="7">
    <source>
        <dbReference type="Proteomes" id="UP000308730"/>
    </source>
</evidence>
<dbReference type="SMART" id="SM00129">
    <property type="entry name" value="KISc"/>
    <property type="match status" value="1"/>
</dbReference>
<accession>A0A4S4MTT9</accession>
<dbReference type="GO" id="GO:0051231">
    <property type="term" value="P:spindle elongation"/>
    <property type="evidence" value="ECO:0007669"/>
    <property type="project" value="TreeGrafter"/>
</dbReference>
<organism evidence="6 7">
    <name type="scientific">Antrodiella citrinella</name>
    <dbReference type="NCBI Taxonomy" id="2447956"/>
    <lineage>
        <taxon>Eukaryota</taxon>
        <taxon>Fungi</taxon>
        <taxon>Dikarya</taxon>
        <taxon>Basidiomycota</taxon>
        <taxon>Agaricomycotina</taxon>
        <taxon>Agaricomycetes</taxon>
        <taxon>Polyporales</taxon>
        <taxon>Steccherinaceae</taxon>
        <taxon>Antrodiella</taxon>
    </lineage>
</organism>
<reference evidence="6 7" key="1">
    <citation type="submission" date="2019-02" db="EMBL/GenBank/DDBJ databases">
        <title>Genome sequencing of the rare red list fungi Antrodiella citrinella (Flaviporus citrinellus).</title>
        <authorList>
            <person name="Buettner E."/>
            <person name="Kellner H."/>
        </authorList>
    </citation>
    <scope>NUCLEOTIDE SEQUENCE [LARGE SCALE GENOMIC DNA]</scope>
    <source>
        <strain evidence="6 7">DSM 108506</strain>
    </source>
</reference>
<feature type="domain" description="Kinesin motor" evidence="5">
    <location>
        <begin position="5"/>
        <end position="295"/>
    </location>
</feature>
<dbReference type="PANTHER" id="PTHR47969:SF29">
    <property type="entry name" value="KINESIN-LIKE PROTEIN"/>
    <property type="match status" value="1"/>
</dbReference>
<dbReference type="InterPro" id="IPR027640">
    <property type="entry name" value="Kinesin-like_fam"/>
</dbReference>
<comment type="similarity">
    <text evidence="3 4">Belongs to the TRAFAC class myosin-kinesin ATPase superfamily. Kinesin family.</text>
</comment>
<protein>
    <recommendedName>
        <fullName evidence="4">Kinesin-like protein</fullName>
    </recommendedName>
</protein>
<dbReference type="GO" id="GO:0005874">
    <property type="term" value="C:microtubule"/>
    <property type="evidence" value="ECO:0007669"/>
    <property type="project" value="UniProtKB-KW"/>
</dbReference>
<sequence>MSGRQVKIMARIRPLINGEAEDDGMNIVRESGKSYIVVNNPKDVSRSTTFPFTSCYGQDSTQEEIFQNEVEPMIDVVYSGVTVTIFAYGVTSSGKTHTMQGTKSQPGIIPRAVNAVFSRRTENTTLSVSYMEIYKDEVYDLLVERENAPKLPVRENQQGKVFVANQVSIEIQTEDDFNTAYSDVTLLNKLTVTIGKLNLVDLAGSENNKLTGNDASRMAESSAINKSLSVLGQVVHALNQGASRIPYRNSKLTRILQDALGGSSLGLLICNIAPTLKHRQDTINTLNFASRAKNIENKLVVNQKGKYIYIVHPSSFPS</sequence>
<dbReference type="OrthoDB" id="3176171at2759"/>
<dbReference type="AlphaFoldDB" id="A0A4S4MTT9"/>
<feature type="binding site" evidence="3">
    <location>
        <begin position="89"/>
        <end position="96"/>
    </location>
    <ligand>
        <name>ATP</name>
        <dbReference type="ChEBI" id="CHEBI:30616"/>
    </ligand>
</feature>
<keyword evidence="7" id="KW-1185">Reference proteome</keyword>
<name>A0A4S4MTT9_9APHY</name>
<dbReference type="InterPro" id="IPR027417">
    <property type="entry name" value="P-loop_NTPase"/>
</dbReference>
<proteinExistence type="inferred from homology"/>
<evidence type="ECO:0000256" key="2">
    <source>
        <dbReference type="ARBA" id="ARBA00022840"/>
    </source>
</evidence>
<keyword evidence="3 4" id="KW-0505">Motor protein</keyword>
<dbReference type="GO" id="GO:0003777">
    <property type="term" value="F:microtubule motor activity"/>
    <property type="evidence" value="ECO:0007669"/>
    <property type="project" value="InterPro"/>
</dbReference>
<dbReference type="PRINTS" id="PR00380">
    <property type="entry name" value="KINESINHEAVY"/>
</dbReference>
<dbReference type="PROSITE" id="PS00411">
    <property type="entry name" value="KINESIN_MOTOR_1"/>
    <property type="match status" value="1"/>
</dbReference>
<dbReference type="EMBL" id="SGPM01000129">
    <property type="protein sequence ID" value="THH29315.1"/>
    <property type="molecule type" value="Genomic_DNA"/>
</dbReference>
<evidence type="ECO:0000256" key="3">
    <source>
        <dbReference type="PROSITE-ProRule" id="PRU00283"/>
    </source>
</evidence>
<comment type="caution">
    <text evidence="6">The sequence shown here is derived from an EMBL/GenBank/DDBJ whole genome shotgun (WGS) entry which is preliminary data.</text>
</comment>
<dbReference type="InterPro" id="IPR036961">
    <property type="entry name" value="Kinesin_motor_dom_sf"/>
</dbReference>
<dbReference type="InterPro" id="IPR019821">
    <property type="entry name" value="Kinesin_motor_CS"/>
</dbReference>